<keyword evidence="3" id="KW-1185">Reference proteome</keyword>
<accession>A0A934QLV2</accession>
<dbReference type="RefSeq" id="WP_081728468.1">
    <property type="nucleotide sequence ID" value="NZ_NRRE01000032.1"/>
</dbReference>
<sequence>MAARDNRTAAAASYEAAGTTPIRTRFLQGKRGEQFVFALLAVLIWPFVAVGVVGGYGFLVWMYQLLTGPPGPPGV</sequence>
<comment type="caution">
    <text evidence="2">The sequence shown here is derived from an EMBL/GenBank/DDBJ whole genome shotgun (WGS) entry which is preliminary data.</text>
</comment>
<dbReference type="InterPro" id="IPR010649">
    <property type="entry name" value="NapE_TorE"/>
</dbReference>
<evidence type="ECO:0000256" key="1">
    <source>
        <dbReference type="SAM" id="Phobius"/>
    </source>
</evidence>
<keyword evidence="1" id="KW-0812">Transmembrane</keyword>
<dbReference type="EMBL" id="NRRE01000032">
    <property type="protein sequence ID" value="MBK1698900.1"/>
    <property type="molecule type" value="Genomic_DNA"/>
</dbReference>
<proteinExistence type="predicted"/>
<name>A0A934QLV2_9PROT</name>
<dbReference type="Pfam" id="PF06796">
    <property type="entry name" value="NapE"/>
    <property type="match status" value="1"/>
</dbReference>
<dbReference type="NCBIfam" id="TIGR02973">
    <property type="entry name" value="nitrate_rd_NapE"/>
    <property type="match status" value="1"/>
</dbReference>
<dbReference type="AlphaFoldDB" id="A0A934QLV2"/>
<protein>
    <submittedName>
        <fullName evidence="2">Periplasmic nitrate reductase, NapE protein</fullName>
    </submittedName>
</protein>
<keyword evidence="1" id="KW-1133">Transmembrane helix</keyword>
<dbReference type="InterPro" id="IPR004448">
    <property type="entry name" value="Nitrate_reductase_NapE"/>
</dbReference>
<evidence type="ECO:0000313" key="2">
    <source>
        <dbReference type="EMBL" id="MBK1698900.1"/>
    </source>
</evidence>
<organism evidence="2 3">
    <name type="scientific">Rhodovibrio salinarum</name>
    <dbReference type="NCBI Taxonomy" id="1087"/>
    <lineage>
        <taxon>Bacteria</taxon>
        <taxon>Pseudomonadati</taxon>
        <taxon>Pseudomonadota</taxon>
        <taxon>Alphaproteobacteria</taxon>
        <taxon>Rhodospirillales</taxon>
        <taxon>Rhodovibrionaceae</taxon>
        <taxon>Rhodovibrio</taxon>
    </lineage>
</organism>
<keyword evidence="1" id="KW-0472">Membrane</keyword>
<gene>
    <name evidence="2" type="primary">napE</name>
    <name evidence="2" type="ORF">CKO21_16775</name>
</gene>
<reference evidence="2" key="2">
    <citation type="journal article" date="2020" name="Microorganisms">
        <title>Osmotic Adaptation and Compatible Solute Biosynthesis of Phototrophic Bacteria as Revealed from Genome Analyses.</title>
        <authorList>
            <person name="Imhoff J.F."/>
            <person name="Rahn T."/>
            <person name="Kunzel S."/>
            <person name="Keller A."/>
            <person name="Neulinger S.C."/>
        </authorList>
    </citation>
    <scope>NUCLEOTIDE SEQUENCE</scope>
    <source>
        <strain evidence="2">DSM 9154</strain>
    </source>
</reference>
<evidence type="ECO:0000313" key="3">
    <source>
        <dbReference type="Proteomes" id="UP000778970"/>
    </source>
</evidence>
<reference evidence="2" key="1">
    <citation type="submission" date="2017-08" db="EMBL/GenBank/DDBJ databases">
        <authorList>
            <person name="Imhoff J.F."/>
            <person name="Rahn T."/>
            <person name="Kuenzel S."/>
            <person name="Neulinger S.C."/>
        </authorList>
    </citation>
    <scope>NUCLEOTIDE SEQUENCE</scope>
    <source>
        <strain evidence="2">DSM 9154</strain>
    </source>
</reference>
<dbReference type="Proteomes" id="UP000778970">
    <property type="component" value="Unassembled WGS sequence"/>
</dbReference>
<feature type="transmembrane region" description="Helical" evidence="1">
    <location>
        <begin position="35"/>
        <end position="63"/>
    </location>
</feature>